<comment type="caution">
    <text evidence="1">The sequence shown here is derived from an EMBL/GenBank/DDBJ whole genome shotgun (WGS) entry which is preliminary data.</text>
</comment>
<accession>A0AAD9Z969</accession>
<dbReference type="AlphaFoldDB" id="A0AAD9Z969"/>
<reference evidence="1" key="1">
    <citation type="submission" date="2022-11" db="EMBL/GenBank/DDBJ databases">
        <title>Chromosomal genome sequence assembly and mating type (MAT) locus characterization of the leprose asexual lichenized fungus Lepraria neglecta (Nyl.) Erichsen.</title>
        <authorList>
            <person name="Allen J.L."/>
            <person name="Pfeffer B."/>
        </authorList>
    </citation>
    <scope>NUCLEOTIDE SEQUENCE</scope>
    <source>
        <strain evidence="1">Allen 5258</strain>
    </source>
</reference>
<dbReference type="InterPro" id="IPR029063">
    <property type="entry name" value="SAM-dependent_MTases_sf"/>
</dbReference>
<dbReference type="Proteomes" id="UP001276659">
    <property type="component" value="Unassembled WGS sequence"/>
</dbReference>
<proteinExistence type="predicted"/>
<gene>
    <name evidence="1" type="ORF">OEA41_004187</name>
</gene>
<evidence type="ECO:0000313" key="1">
    <source>
        <dbReference type="EMBL" id="KAK3172102.1"/>
    </source>
</evidence>
<sequence length="112" mass="12811">MCALDMVMLSFFNSRERERDDWERIFQEVDKRFRFVGAWVPEGAALGIIEAVWEAETVNEVNGVNEVNEVNKAKEMIEFMEVDGVNEINGIKKVHGVIEVKEVREVNGSNGH</sequence>
<dbReference type="Gene3D" id="3.40.50.150">
    <property type="entry name" value="Vaccinia Virus protein VP39"/>
    <property type="match status" value="1"/>
</dbReference>
<dbReference type="EMBL" id="JASNWA010000008">
    <property type="protein sequence ID" value="KAK3172102.1"/>
    <property type="molecule type" value="Genomic_DNA"/>
</dbReference>
<organism evidence="1 2">
    <name type="scientific">Lepraria neglecta</name>
    <dbReference type="NCBI Taxonomy" id="209136"/>
    <lineage>
        <taxon>Eukaryota</taxon>
        <taxon>Fungi</taxon>
        <taxon>Dikarya</taxon>
        <taxon>Ascomycota</taxon>
        <taxon>Pezizomycotina</taxon>
        <taxon>Lecanoromycetes</taxon>
        <taxon>OSLEUM clade</taxon>
        <taxon>Lecanoromycetidae</taxon>
        <taxon>Lecanorales</taxon>
        <taxon>Lecanorineae</taxon>
        <taxon>Stereocaulaceae</taxon>
        <taxon>Lepraria</taxon>
    </lineage>
</organism>
<evidence type="ECO:0000313" key="2">
    <source>
        <dbReference type="Proteomes" id="UP001276659"/>
    </source>
</evidence>
<name>A0AAD9Z969_9LECA</name>
<protein>
    <submittedName>
        <fullName evidence="1">Uncharacterized protein</fullName>
    </submittedName>
</protein>
<keyword evidence="2" id="KW-1185">Reference proteome</keyword>